<evidence type="ECO:0000256" key="3">
    <source>
        <dbReference type="ARBA" id="ARBA00022989"/>
    </source>
</evidence>
<dbReference type="Proteomes" id="UP000006833">
    <property type="component" value="Plasmid pDSHI02"/>
</dbReference>
<keyword evidence="6" id="KW-0614">Plasmid</keyword>
<dbReference type="OrthoDB" id="261587at2"/>
<sequence>MSDRTDLAEAAIETEDEQRTVERATAMPSRLVFETIRQSGDEELRRPAMALAFSGVAAGLLIAFSVLGEALLRANLPDAPWRYILENFGYSLGFLLVILGRMQLFTENTITTVVPVLITPTAEMFGKVASLWGIVLLANVVGAFAAGAFLLGAPVLSPEVAEAVMELSRHATGMGAVEGFARGIPAGVLIAALVWMLPVARGNELALIVLFTWLIALGDFTHIIAGSVEMAYVLLAGELGLGQALLGFFVPVLAGNVVGGTVVFTMLAWAQTRAEISED</sequence>
<dbReference type="HOGENOM" id="CLU_061519_1_0_5"/>
<feature type="transmembrane region" description="Helical" evidence="5">
    <location>
        <begin position="245"/>
        <end position="270"/>
    </location>
</feature>
<name>A8LTT3_DINSH</name>
<gene>
    <name evidence="6" type="ordered locus">Dshi_3922</name>
</gene>
<dbReference type="GO" id="GO:0005886">
    <property type="term" value="C:plasma membrane"/>
    <property type="evidence" value="ECO:0007669"/>
    <property type="project" value="TreeGrafter"/>
</dbReference>
<dbReference type="PANTHER" id="PTHR30520">
    <property type="entry name" value="FORMATE TRANSPORTER-RELATED"/>
    <property type="match status" value="1"/>
</dbReference>
<accession>A8LTT3</accession>
<feature type="transmembrane region" description="Helical" evidence="5">
    <location>
        <begin position="80"/>
        <end position="99"/>
    </location>
</feature>
<keyword evidence="3 5" id="KW-1133">Transmembrane helix</keyword>
<reference evidence="7" key="1">
    <citation type="journal article" date="2010" name="ISME J.">
        <title>The complete genome sequence of the algal symbiont Dinoroseobacter shibae: a hitchhiker's guide to life in the sea.</title>
        <authorList>
            <person name="Wagner-Dobler I."/>
            <person name="Ballhausen B."/>
            <person name="Berger M."/>
            <person name="Brinkhoff T."/>
            <person name="Buchholz I."/>
            <person name="Bunk B."/>
            <person name="Cypionka H."/>
            <person name="Daniel R."/>
            <person name="Drepper T."/>
            <person name="Gerdts G."/>
            <person name="Hahnke S."/>
            <person name="Han C."/>
            <person name="Jahn D."/>
            <person name="Kalhoefer D."/>
            <person name="Kiss H."/>
            <person name="Klenk H.P."/>
            <person name="Kyrpides N."/>
            <person name="Liebl W."/>
            <person name="Liesegang H."/>
            <person name="Meincke L."/>
            <person name="Pati A."/>
            <person name="Petersen J."/>
            <person name="Piekarski T."/>
            <person name="Pommerenke C."/>
            <person name="Pradella S."/>
            <person name="Pukall R."/>
            <person name="Rabus R."/>
            <person name="Stackebrandt E."/>
            <person name="Thole S."/>
            <person name="Thompson L."/>
            <person name="Tielen P."/>
            <person name="Tomasch J."/>
            <person name="von Jan M."/>
            <person name="Wanphrut N."/>
            <person name="Wichels A."/>
            <person name="Zech H."/>
            <person name="Simon M."/>
        </authorList>
    </citation>
    <scope>NUCLEOTIDE SEQUENCE [LARGE SCALE GENOMIC DNA]</scope>
    <source>
        <strain evidence="7">DSM 16493 / NCIMB 14021 / DFL 12</strain>
        <plasmid evidence="7">Plasmid pDSHI02</plasmid>
    </source>
</reference>
<dbReference type="Pfam" id="PF01226">
    <property type="entry name" value="Form_Nir_trans"/>
    <property type="match status" value="1"/>
</dbReference>
<proteinExistence type="predicted"/>
<geneLocation type="plasmid" evidence="6 7">
    <name>pDSHI02</name>
</geneLocation>
<evidence type="ECO:0000313" key="7">
    <source>
        <dbReference type="Proteomes" id="UP000006833"/>
    </source>
</evidence>
<dbReference type="InterPro" id="IPR023271">
    <property type="entry name" value="Aquaporin-like"/>
</dbReference>
<dbReference type="Gene3D" id="1.20.1080.10">
    <property type="entry name" value="Glycerol uptake facilitator protein"/>
    <property type="match status" value="1"/>
</dbReference>
<feature type="transmembrane region" description="Helical" evidence="5">
    <location>
        <begin position="205"/>
        <end position="225"/>
    </location>
</feature>
<dbReference type="KEGG" id="dsh:Dshi_3922"/>
<feature type="transmembrane region" description="Helical" evidence="5">
    <location>
        <begin position="131"/>
        <end position="156"/>
    </location>
</feature>
<protein>
    <submittedName>
        <fullName evidence="6">Putative transport protein</fullName>
    </submittedName>
</protein>
<dbReference type="RefSeq" id="WP_012187308.1">
    <property type="nucleotide sequence ID" value="NC_009956.1"/>
</dbReference>
<evidence type="ECO:0000313" key="6">
    <source>
        <dbReference type="EMBL" id="ABV95650.1"/>
    </source>
</evidence>
<dbReference type="InterPro" id="IPR000292">
    <property type="entry name" value="For/NO2_transpt"/>
</dbReference>
<evidence type="ECO:0000256" key="2">
    <source>
        <dbReference type="ARBA" id="ARBA00022692"/>
    </source>
</evidence>
<dbReference type="EMBL" id="CP000832">
    <property type="protein sequence ID" value="ABV95650.1"/>
    <property type="molecule type" value="Genomic_DNA"/>
</dbReference>
<keyword evidence="4 5" id="KW-0472">Membrane</keyword>
<dbReference type="PANTHER" id="PTHR30520:SF2">
    <property type="entry name" value="INNER MEMBRANE PROTEIN YFDC"/>
    <property type="match status" value="1"/>
</dbReference>
<evidence type="ECO:0000256" key="1">
    <source>
        <dbReference type="ARBA" id="ARBA00004141"/>
    </source>
</evidence>
<organism evidence="6 7">
    <name type="scientific">Dinoroseobacter shibae (strain DSM 16493 / NCIMB 14021 / DFL 12)</name>
    <dbReference type="NCBI Taxonomy" id="398580"/>
    <lineage>
        <taxon>Bacteria</taxon>
        <taxon>Pseudomonadati</taxon>
        <taxon>Pseudomonadota</taxon>
        <taxon>Alphaproteobacteria</taxon>
        <taxon>Rhodobacterales</taxon>
        <taxon>Roseobacteraceae</taxon>
        <taxon>Dinoroseobacter</taxon>
    </lineage>
</organism>
<feature type="transmembrane region" description="Helical" evidence="5">
    <location>
        <begin position="48"/>
        <end position="68"/>
    </location>
</feature>
<keyword evidence="2 5" id="KW-0812">Transmembrane</keyword>
<dbReference type="GO" id="GO:0015499">
    <property type="term" value="F:formate transmembrane transporter activity"/>
    <property type="evidence" value="ECO:0007669"/>
    <property type="project" value="TreeGrafter"/>
</dbReference>
<dbReference type="AlphaFoldDB" id="A8LTT3"/>
<evidence type="ECO:0000256" key="5">
    <source>
        <dbReference type="SAM" id="Phobius"/>
    </source>
</evidence>
<evidence type="ECO:0000256" key="4">
    <source>
        <dbReference type="ARBA" id="ARBA00023136"/>
    </source>
</evidence>
<comment type="subcellular location">
    <subcellularLocation>
        <location evidence="1">Membrane</location>
        <topology evidence="1">Multi-pass membrane protein</topology>
    </subcellularLocation>
</comment>
<feature type="transmembrane region" description="Helical" evidence="5">
    <location>
        <begin position="176"/>
        <end position="198"/>
    </location>
</feature>
<keyword evidence="7" id="KW-1185">Reference proteome</keyword>